<keyword evidence="2" id="KW-1185">Reference proteome</keyword>
<proteinExistence type="predicted"/>
<comment type="caution">
    <text evidence="1">The sequence shown here is derived from an EMBL/GenBank/DDBJ whole genome shotgun (WGS) entry which is preliminary data.</text>
</comment>
<evidence type="ECO:0000313" key="1">
    <source>
        <dbReference type="EMBL" id="MCI4394303.1"/>
    </source>
</evidence>
<accession>A0ACC5XSP4</accession>
<reference evidence="1 2" key="1">
    <citation type="journal article" date="2022" name="bioRxiv">
        <title>An ancient truncated duplication of the anti-Mullerian hormone receptor type 2 gene is a potential conserved master sex determinant in the Pangasiidae catfish family.</title>
        <authorList>
            <person name="Wen M."/>
            <person name="Pan Q."/>
            <person name="Jouanno E."/>
            <person name="Montfort J."/>
            <person name="Zahm M."/>
            <person name="Cabau C."/>
            <person name="Klopp C."/>
            <person name="Iampietro C."/>
            <person name="Roques C."/>
            <person name="Bouchez O."/>
            <person name="Castinel A."/>
            <person name="Donnadieu C."/>
            <person name="Parrinello H."/>
            <person name="Poncet C."/>
            <person name="Belmonte E."/>
            <person name="Gautier V."/>
            <person name="Avarre J.-C."/>
            <person name="Dugue R."/>
            <person name="Gustiano R."/>
            <person name="Ha T.T.T."/>
            <person name="Campet M."/>
            <person name="Sriphairoj K."/>
            <person name="Ribolli J."/>
            <person name="de Almeida F.L."/>
            <person name="Desvignes T."/>
            <person name="Postlethwait J.H."/>
            <person name="Bucao C.F."/>
            <person name="Robinson-Rechavi M."/>
            <person name="Bobe J."/>
            <person name="Herpin A."/>
            <person name="Guiguen Y."/>
        </authorList>
    </citation>
    <scope>NUCLEOTIDE SEQUENCE [LARGE SCALE GENOMIC DNA]</scope>
    <source>
        <strain evidence="1">YG-Dec2019</strain>
    </source>
</reference>
<evidence type="ECO:0000313" key="2">
    <source>
        <dbReference type="Proteomes" id="UP000829447"/>
    </source>
</evidence>
<sequence>MILTQGVLVLLFVAATFGQKVIDCTANAVTIQWRPELNWAQKLDLSKARLGSCPPSSISMEDDTLLFSVWLHDCGFRRLVSEDKVTYINVLTYSLDAGLSPITEPVECIYDVSSNSTDMDNMKNDLVFTLELMNSDFNGPAPSTVFTFGTRIPIRAKVEQQDLAPVQIYLQRCMLANTPDLTQASQLHTLISDAGCLTESKEGNATFLPRREPSEIRLYFQAFKFALGEQVFLHCDMTTWDLQSFSVDKKACQYLQYQNRWELLDDPAQSYICSCCDSTCLHRTNFESGIYTRQVLGPFTMVDSRPSASDEYTFWPAEQGIHPHQVPGPFPIVDSRPSVWDEYTFWPAEQGPGGVPVWVVALAVCLVLILMAGAIATSYYLCFWRGGRLGYRPSRELLNKY</sequence>
<gene>
    <name evidence="1" type="ORF">PGIGA_G00167200</name>
</gene>
<name>A0ACC5XSP4_PANGG</name>
<protein>
    <submittedName>
        <fullName evidence="1">Uncharacterized protein</fullName>
    </submittedName>
</protein>
<organism evidence="1 2">
    <name type="scientific">Pangasianodon gigas</name>
    <name type="common">Mekong giant catfish</name>
    <name type="synonym">Pangasius gigas</name>
    <dbReference type="NCBI Taxonomy" id="30993"/>
    <lineage>
        <taxon>Eukaryota</taxon>
        <taxon>Metazoa</taxon>
        <taxon>Chordata</taxon>
        <taxon>Craniata</taxon>
        <taxon>Vertebrata</taxon>
        <taxon>Euteleostomi</taxon>
        <taxon>Actinopterygii</taxon>
        <taxon>Neopterygii</taxon>
        <taxon>Teleostei</taxon>
        <taxon>Ostariophysi</taxon>
        <taxon>Siluriformes</taxon>
        <taxon>Pangasiidae</taxon>
        <taxon>Pangasianodon</taxon>
    </lineage>
</organism>
<dbReference type="EMBL" id="CM040480">
    <property type="protein sequence ID" value="MCI4394303.1"/>
    <property type="molecule type" value="Genomic_DNA"/>
</dbReference>
<dbReference type="Proteomes" id="UP000829447">
    <property type="component" value="Linkage Group LG27"/>
</dbReference>